<dbReference type="GO" id="GO:0004177">
    <property type="term" value="F:aminopeptidase activity"/>
    <property type="evidence" value="ECO:0007669"/>
    <property type="project" value="UniProtKB-ARBA"/>
</dbReference>
<feature type="domain" description="Peptidase M24" evidence="2">
    <location>
        <begin position="409"/>
        <end position="567"/>
    </location>
</feature>
<dbReference type="InterPro" id="IPR036005">
    <property type="entry name" value="Creatinase/aminopeptidase-like"/>
</dbReference>
<dbReference type="Gene3D" id="3.40.350.10">
    <property type="entry name" value="Creatinase/prolidase N-terminal domain"/>
    <property type="match status" value="2"/>
</dbReference>
<evidence type="ECO:0000256" key="1">
    <source>
        <dbReference type="SAM" id="MobiDB-lite"/>
    </source>
</evidence>
<dbReference type="WBParaSite" id="TREG1_103720.3">
    <property type="protein sequence ID" value="TREG1_103720.3"/>
    <property type="gene ID" value="TREG1_103720"/>
</dbReference>
<dbReference type="PANTHER" id="PTHR43763">
    <property type="entry name" value="XAA-PRO AMINOPEPTIDASE 1"/>
    <property type="match status" value="1"/>
</dbReference>
<feature type="domain" description="Creatinase N-terminal" evidence="3">
    <location>
        <begin position="9"/>
        <end position="131"/>
    </location>
</feature>
<accession>A0AA85IL44</accession>
<name>A0AA85IL44_TRIRE</name>
<dbReference type="SUPFAM" id="SSF53092">
    <property type="entry name" value="Creatinase/prolidase N-terminal domain"/>
    <property type="match status" value="1"/>
</dbReference>
<dbReference type="InterPro" id="IPR050422">
    <property type="entry name" value="X-Pro_aminopeptidase_P"/>
</dbReference>
<evidence type="ECO:0000313" key="4">
    <source>
        <dbReference type="Proteomes" id="UP000050795"/>
    </source>
</evidence>
<sequence length="581" mass="64532">MKALNSLGRLTRLRDLLKARNLQAYIVPTEDEHFNEYVAAADQRCAFISGFTGSSCSIVITLDKAALWTDGRYQLQASNELDENWILFRNDLSDSPTKAKWIVSSTPPGSCIGYDGRQIPYTGIQALCKELISAEAEIGILPDNMGNKTSQSRQLIDLPNTNLIDLVWESMSELHIENVQRPLRSSNPLMFIPLSFSGSTWKEKIGRVRHTMQLKGTQMLILSALDEIAWLFNLRGNDILYNPVFYAYAIIGTNTVDLFLNPNTVNQTSGLEEYLKDDQCVVNIHPYSEFFNYLEGIVQRSIDSQPYFRVWLDFVASQAIVSRVPENHRFIYLSPVAEMKAVKALSELDGIRQIHITDSLVLCDYLAWLEEEANVWRNSSQKHSGDSEPIKPNPENGAGLPVIKPPSVLTESSAAQYLDALRAQAKDFTSLSFSTISGADSNGAIVHYHPVEGQDAPITSSSVYLVDSGGQYLTGTTDVTRTIHLNEPTTEEKNCYTTVLKAHISLAMQIFPSNTPGSRLDVVARGVMWQFCGNYAHGTGHGVGAFLNVHEGPIGLSGSRLNMYSRMGIVEPGIHENMTLR</sequence>
<feature type="region of interest" description="Disordered" evidence="1">
    <location>
        <begin position="379"/>
        <end position="404"/>
    </location>
</feature>
<dbReference type="Pfam" id="PF00557">
    <property type="entry name" value="Peptidase_M24"/>
    <property type="match status" value="1"/>
</dbReference>
<evidence type="ECO:0000259" key="3">
    <source>
        <dbReference type="Pfam" id="PF01321"/>
    </source>
</evidence>
<reference evidence="5" key="2">
    <citation type="submission" date="2023-11" db="UniProtKB">
        <authorList>
            <consortium name="WormBaseParasite"/>
        </authorList>
    </citation>
    <scope>IDENTIFICATION</scope>
</reference>
<dbReference type="SUPFAM" id="SSF55920">
    <property type="entry name" value="Creatinase/aminopeptidase"/>
    <property type="match status" value="1"/>
</dbReference>
<dbReference type="Gene3D" id="3.90.230.10">
    <property type="entry name" value="Creatinase/methionine aminopeptidase superfamily"/>
    <property type="match status" value="1"/>
</dbReference>
<reference evidence="4" key="1">
    <citation type="submission" date="2022-06" db="EMBL/GenBank/DDBJ databases">
        <authorList>
            <person name="Berger JAMES D."/>
            <person name="Berger JAMES D."/>
        </authorList>
    </citation>
    <scope>NUCLEOTIDE SEQUENCE [LARGE SCALE GENOMIC DNA]</scope>
</reference>
<evidence type="ECO:0000259" key="2">
    <source>
        <dbReference type="Pfam" id="PF00557"/>
    </source>
</evidence>
<evidence type="ECO:0000313" key="5">
    <source>
        <dbReference type="WBParaSite" id="TREG1_103720.3"/>
    </source>
</evidence>
<dbReference type="Proteomes" id="UP000050795">
    <property type="component" value="Unassembled WGS sequence"/>
</dbReference>
<dbReference type="InterPro" id="IPR000587">
    <property type="entry name" value="Creatinase_N"/>
</dbReference>
<dbReference type="PANTHER" id="PTHR43763:SF6">
    <property type="entry name" value="XAA-PRO AMINOPEPTIDASE 1"/>
    <property type="match status" value="1"/>
</dbReference>
<dbReference type="Pfam" id="PF16189">
    <property type="entry name" value="Creatinase_N_2"/>
    <property type="match status" value="1"/>
</dbReference>
<dbReference type="InterPro" id="IPR029149">
    <property type="entry name" value="Creatin/AminoP/Spt16_N"/>
</dbReference>
<dbReference type="AlphaFoldDB" id="A0AA85IL44"/>
<dbReference type="Pfam" id="PF01321">
    <property type="entry name" value="Creatinase_N"/>
    <property type="match status" value="1"/>
</dbReference>
<protein>
    <submittedName>
        <fullName evidence="5">Creatinase_N domain-containing protein</fullName>
    </submittedName>
</protein>
<dbReference type="GO" id="GO:0005737">
    <property type="term" value="C:cytoplasm"/>
    <property type="evidence" value="ECO:0007669"/>
    <property type="project" value="UniProtKB-ARBA"/>
</dbReference>
<organism evidence="4 5">
    <name type="scientific">Trichobilharzia regenti</name>
    <name type="common">Nasal bird schistosome</name>
    <dbReference type="NCBI Taxonomy" id="157069"/>
    <lineage>
        <taxon>Eukaryota</taxon>
        <taxon>Metazoa</taxon>
        <taxon>Spiralia</taxon>
        <taxon>Lophotrochozoa</taxon>
        <taxon>Platyhelminthes</taxon>
        <taxon>Trematoda</taxon>
        <taxon>Digenea</taxon>
        <taxon>Strigeidida</taxon>
        <taxon>Schistosomatoidea</taxon>
        <taxon>Schistosomatidae</taxon>
        <taxon>Trichobilharzia</taxon>
    </lineage>
</organism>
<proteinExistence type="predicted"/>
<dbReference type="InterPro" id="IPR000994">
    <property type="entry name" value="Pept_M24"/>
</dbReference>
<keyword evidence="4" id="KW-1185">Reference proteome</keyword>